<dbReference type="HOGENOM" id="CLU_1174757_0_0_11"/>
<reference evidence="1 2" key="1">
    <citation type="submission" date="2011-11" db="EMBL/GenBank/DDBJ databases">
        <title>The Noncontiguous Finished sequence of Saccharomonospora cyanea NA-134.</title>
        <authorList>
            <consortium name="US DOE Joint Genome Institute"/>
            <person name="Lucas S."/>
            <person name="Han J."/>
            <person name="Lapidus A."/>
            <person name="Cheng J.-F."/>
            <person name="Goodwin L."/>
            <person name="Pitluck S."/>
            <person name="Peters L."/>
            <person name="Ovchinnikova G."/>
            <person name="Lu M."/>
            <person name="Detter J.C."/>
            <person name="Han C."/>
            <person name="Tapia R."/>
            <person name="Land M."/>
            <person name="Hauser L."/>
            <person name="Kyrpides N."/>
            <person name="Ivanova N."/>
            <person name="Pagani I."/>
            <person name="Brambilla E.-M."/>
            <person name="Klenk H.-P."/>
            <person name="Woyke T."/>
        </authorList>
    </citation>
    <scope>NUCLEOTIDE SEQUENCE [LARGE SCALE GENOMIC DNA]</scope>
    <source>
        <strain evidence="1 2">NA-134</strain>
    </source>
</reference>
<dbReference type="RefSeq" id="WP_005452714.1">
    <property type="nucleotide sequence ID" value="NZ_CM001440.1"/>
</dbReference>
<sequence length="236" mass="25182">MGFSDAPGPATLARQAVAEGETVLWAAHGSRFVYDVARLDEEGRPQAGAVSRGLGALGRGAANVAVGLVAGVEDDPGAPNLPPDVVVFGDEPDCLARTALQDVPLAARSSWRTWALTSARLLVLDVVQEHSPPREGSLLRKTLGWGMDIVNIVTDRTKKYGENVADVPVACPPMTVSASVDRGRIGELTVSRRRLRMRTRPCFRVSFVDGSGVDLLLGVDDESVFEWMLALSRGGH</sequence>
<evidence type="ECO:0000313" key="1">
    <source>
        <dbReference type="EMBL" id="EHR59113.1"/>
    </source>
</evidence>
<dbReference type="EMBL" id="CM001440">
    <property type="protein sequence ID" value="EHR59113.1"/>
    <property type="molecule type" value="Genomic_DNA"/>
</dbReference>
<accession>H5XCA9</accession>
<organism evidence="1 2">
    <name type="scientific">Saccharomonospora cyanea NA-134</name>
    <dbReference type="NCBI Taxonomy" id="882082"/>
    <lineage>
        <taxon>Bacteria</taxon>
        <taxon>Bacillati</taxon>
        <taxon>Actinomycetota</taxon>
        <taxon>Actinomycetes</taxon>
        <taxon>Pseudonocardiales</taxon>
        <taxon>Pseudonocardiaceae</taxon>
        <taxon>Saccharomonospora</taxon>
    </lineage>
</organism>
<dbReference type="Proteomes" id="UP000002791">
    <property type="component" value="Chromosome"/>
</dbReference>
<evidence type="ECO:0000313" key="2">
    <source>
        <dbReference type="Proteomes" id="UP000002791"/>
    </source>
</evidence>
<keyword evidence="2" id="KW-1185">Reference proteome</keyword>
<name>H5XCA9_9PSEU</name>
<dbReference type="STRING" id="882082.SaccyDRAFT_0173"/>
<proteinExistence type="predicted"/>
<protein>
    <submittedName>
        <fullName evidence="1">Uncharacterized protein</fullName>
    </submittedName>
</protein>
<dbReference type="eggNOG" id="ENOG5030M5I">
    <property type="taxonomic scope" value="Bacteria"/>
</dbReference>
<dbReference type="AlphaFoldDB" id="H5XCA9"/>
<dbReference type="OrthoDB" id="3668204at2"/>
<gene>
    <name evidence="1" type="ORF">SaccyDRAFT_0173</name>
</gene>